<dbReference type="Pfam" id="PF04824">
    <property type="entry name" value="Rad21_Rec8"/>
    <property type="match status" value="1"/>
</dbReference>
<evidence type="ECO:0000256" key="1">
    <source>
        <dbReference type="ARBA" id="ARBA00004123"/>
    </source>
</evidence>
<gene>
    <name evidence="7" type="ORF">IL334_007071</name>
</gene>
<evidence type="ECO:0000259" key="6">
    <source>
        <dbReference type="Pfam" id="PF04825"/>
    </source>
</evidence>
<feature type="compositionally biased region" description="Gly residues" evidence="4">
    <location>
        <begin position="457"/>
        <end position="466"/>
    </location>
</feature>
<dbReference type="InterPro" id="IPR006910">
    <property type="entry name" value="Rad21_Rec8_N"/>
</dbReference>
<protein>
    <recommendedName>
        <fullName evidence="9">Rad21/Rec8-like protein N-terminal domain-containing protein</fullName>
    </recommendedName>
</protein>
<feature type="region of interest" description="Disordered" evidence="4">
    <location>
        <begin position="486"/>
        <end position="577"/>
    </location>
</feature>
<dbReference type="SUPFAM" id="SSF46785">
    <property type="entry name" value="Winged helix' DNA-binding domain"/>
    <property type="match status" value="1"/>
</dbReference>
<dbReference type="RefSeq" id="XP_062794816.1">
    <property type="nucleotide sequence ID" value="XM_062938765.1"/>
</dbReference>
<feature type="region of interest" description="Disordered" evidence="4">
    <location>
        <begin position="316"/>
        <end position="335"/>
    </location>
</feature>
<dbReference type="InterPro" id="IPR023093">
    <property type="entry name" value="ScpA-like_C"/>
</dbReference>
<keyword evidence="8" id="KW-1185">Reference proteome</keyword>
<dbReference type="Gene3D" id="1.10.10.580">
    <property type="entry name" value="Structural maintenance of chromosome 1. Chain E"/>
    <property type="match status" value="1"/>
</dbReference>
<evidence type="ECO:0000256" key="2">
    <source>
        <dbReference type="ARBA" id="ARBA00009870"/>
    </source>
</evidence>
<name>A0ABZ1DBN0_9TREE</name>
<feature type="compositionally biased region" description="Polar residues" evidence="4">
    <location>
        <begin position="200"/>
        <end position="212"/>
    </location>
</feature>
<evidence type="ECO:0000256" key="4">
    <source>
        <dbReference type="SAM" id="MobiDB-lite"/>
    </source>
</evidence>
<feature type="region of interest" description="Disordered" evidence="4">
    <location>
        <begin position="151"/>
        <end position="231"/>
    </location>
</feature>
<evidence type="ECO:0000259" key="5">
    <source>
        <dbReference type="Pfam" id="PF04824"/>
    </source>
</evidence>
<feature type="domain" description="Rad21/Rec8-like protein N-terminal" evidence="6">
    <location>
        <begin position="1"/>
        <end position="95"/>
    </location>
</feature>
<comment type="similarity">
    <text evidence="2">Belongs to the rad21 family.</text>
</comment>
<organism evidence="7 8">
    <name type="scientific">Kwoniella shivajii</name>
    <dbReference type="NCBI Taxonomy" id="564305"/>
    <lineage>
        <taxon>Eukaryota</taxon>
        <taxon>Fungi</taxon>
        <taxon>Dikarya</taxon>
        <taxon>Basidiomycota</taxon>
        <taxon>Agaricomycotina</taxon>
        <taxon>Tremellomycetes</taxon>
        <taxon>Tremellales</taxon>
        <taxon>Cryptococcaceae</taxon>
        <taxon>Kwoniella</taxon>
    </lineage>
</organism>
<dbReference type="PANTHER" id="PTHR12585">
    <property type="entry name" value="SCC1 / RAD21 FAMILY MEMBER"/>
    <property type="match status" value="1"/>
</dbReference>
<keyword evidence="3" id="KW-0539">Nucleus</keyword>
<dbReference type="InterPro" id="IPR039781">
    <property type="entry name" value="Rad21/Rec8-like"/>
</dbReference>
<evidence type="ECO:0008006" key="9">
    <source>
        <dbReference type="Google" id="ProtNLM"/>
    </source>
</evidence>
<proteinExistence type="inferred from homology"/>
<feature type="domain" description="Rad21/Rec8-like protein C-terminal eukaryotic" evidence="5">
    <location>
        <begin position="658"/>
        <end position="703"/>
    </location>
</feature>
<dbReference type="PANTHER" id="PTHR12585:SF51">
    <property type="entry name" value="MEIOTIC RECOMBINATION PROTEIN REC8"/>
    <property type="match status" value="1"/>
</dbReference>
<feature type="compositionally biased region" description="Acidic residues" evidence="4">
    <location>
        <begin position="170"/>
        <end position="187"/>
    </location>
</feature>
<dbReference type="Proteomes" id="UP001329825">
    <property type="component" value="Chromosome 10"/>
</dbReference>
<reference evidence="7 8" key="1">
    <citation type="submission" date="2024-01" db="EMBL/GenBank/DDBJ databases">
        <title>Comparative genomics of Cryptococcus and Kwoniella reveals pathogenesis evolution and contrasting modes of karyotype evolution via chromosome fusion or intercentromeric recombination.</title>
        <authorList>
            <person name="Coelho M.A."/>
            <person name="David-Palma M."/>
            <person name="Shea T."/>
            <person name="Bowers K."/>
            <person name="McGinley-Smith S."/>
            <person name="Mohammad A.W."/>
            <person name="Gnirke A."/>
            <person name="Yurkov A.M."/>
            <person name="Nowrousian M."/>
            <person name="Sun S."/>
            <person name="Cuomo C.A."/>
            <person name="Heitman J."/>
        </authorList>
    </citation>
    <scope>NUCLEOTIDE SEQUENCE [LARGE SCALE GENOMIC DNA]</scope>
    <source>
        <strain evidence="7">CBS 11374</strain>
    </source>
</reference>
<evidence type="ECO:0000313" key="8">
    <source>
        <dbReference type="Proteomes" id="UP001329825"/>
    </source>
</evidence>
<feature type="compositionally biased region" description="Polar residues" evidence="4">
    <location>
        <begin position="526"/>
        <end position="541"/>
    </location>
</feature>
<evidence type="ECO:0000313" key="7">
    <source>
        <dbReference type="EMBL" id="WRT70077.1"/>
    </source>
</evidence>
<feature type="compositionally biased region" description="Low complexity" evidence="4">
    <location>
        <begin position="158"/>
        <end position="169"/>
    </location>
</feature>
<feature type="compositionally biased region" description="Basic and acidic residues" evidence="4">
    <location>
        <begin position="439"/>
        <end position="451"/>
    </location>
</feature>
<dbReference type="EMBL" id="CP141890">
    <property type="protein sequence ID" value="WRT70077.1"/>
    <property type="molecule type" value="Genomic_DNA"/>
</dbReference>
<dbReference type="GeneID" id="87959201"/>
<evidence type="ECO:0000256" key="3">
    <source>
        <dbReference type="ARBA" id="ARBA00023242"/>
    </source>
</evidence>
<accession>A0ABZ1DBN0</accession>
<comment type="subcellular location">
    <subcellularLocation>
        <location evidence="1">Nucleus</location>
    </subcellularLocation>
</comment>
<sequence>MFFSDELLTSKKGSFGIIWLAATLGPRNKKITRKQLTAINLAKTCDLIAEPPEPMALRLSGALLVGVARVYNQNYDIFYSDVTNFHSNLRRSIATDFNTSGTGTAGTKSFDIPGGGKSKYDQITFAESSPYAEMGLELHFHHIDWNNPFSQGRKRRSSSMLSSQSASIDVSDEEDSDDEEEDGDDIGSEMGRGSKRKKLTSSPAIGAYTSNTKIRHSVHHPSESTGGAMYAGMDVPIEPLDLELNLDDFDGGTGNDSFSGPSGRGFELPTDGGDLEIMIDAGDLVPPSRQGSFAPGVVQTPSNQGSGLPLESAMKSREYGEGSQAGSVEDVEQELGPVKRKTKRIRKVTFDDTQELDHEEDRDARRRYREDMIRERSLADAKTREKDMTARATLLVDGAGGLEFFDSDMNMFFSGLTKIDKFKWELDVAAQRQGNEGIHVGEENEAEKPEDGEWDISGGGDGGLGLQGMESTYQDVFQDFEVPIQEVSTSGRQGSVGRASIDPEYARRASQGSQQGPLPWEERPRSTTPGFANLQDMSDSPGSLRLSVMTPQEARLRSRSNPGSWTGPESHRQGRYRSSSLISNRADDDPLLLAFGDDLDLPIHEDELQLESLASSQQARLNNLPQAFRPEMLATLEKQCRDFLTYVERKMLTMSLEELDFEDLAPLDCKKHVAALAFYDCLTLATKRILSLSQEEPWGQINVEFAVESS</sequence>
<dbReference type="Pfam" id="PF04825">
    <property type="entry name" value="Rad21_Rec8_N"/>
    <property type="match status" value="1"/>
</dbReference>
<dbReference type="InterPro" id="IPR036390">
    <property type="entry name" value="WH_DNA-bd_sf"/>
</dbReference>
<feature type="region of interest" description="Disordered" evidence="4">
    <location>
        <begin position="245"/>
        <end position="267"/>
    </location>
</feature>
<dbReference type="InterPro" id="IPR006909">
    <property type="entry name" value="Rad21/Rec8_C_eu"/>
</dbReference>
<feature type="region of interest" description="Disordered" evidence="4">
    <location>
        <begin position="435"/>
        <end position="468"/>
    </location>
</feature>